<reference evidence="1" key="1">
    <citation type="submission" date="2021-08" db="EMBL/GenBank/DDBJ databases">
        <title>Novel anaerobic bacterium isolated from sea squirt in East Sea, Republic of Korea.</title>
        <authorList>
            <person name="Nguyen T.H."/>
            <person name="Li Z."/>
            <person name="Lee Y.-J."/>
            <person name="Ko J."/>
            <person name="Kim S.-G."/>
        </authorList>
    </citation>
    <scope>NUCLEOTIDE SEQUENCE</scope>
    <source>
        <strain evidence="1">KCTC 25031</strain>
    </source>
</reference>
<keyword evidence="1" id="KW-0675">Receptor</keyword>
<gene>
    <name evidence="1" type="ORF">K4L44_03835</name>
</gene>
<sequence>MRSTLIIFIFYFSFAALAQNKIKGIVVDEKQEPIPTTSVLVLDKEGKNTNSTITDTLGRFSLNVNPKLYSEIRFKSLGFKDKAVKLNSLSYKDINTITLKDTLLTIDDIHVKASKLLVNAEKDIFLISDKDRKNTPTASELITDLPLFSLNHFNNKITTNEGKRVLLLLNGIRTNEEKLLSINPKEIQKIEHYELPPARYSDLNLTSVINVITFNRKQKGFDLSTNLNNSYSDIFGTNVLNIEAYDSINSFNVQYFIDYRGFDDIKKNQSYFYNKKNYHAIYEGLPSEYRGTYNKLSTEYKRNTSKYLFSGELVYRNSNGYEKYNQRATHSGMEIVEREYRHRELDDQSNSIALDLYYSRKLRNDQSWGINIVNTISGANSKSKLSTSNSLKSDNSGIYSDFNDNESNSIIGETFYTKPLKKHRLTIGFRNSYKHLSQIYNNQYSSDIYQNISYLYSGLSGKFKKISYTYNLGVQNTHAKYESNNSITQNDIVLKSSLSLSTTVNSVNKFRYNAYLSSNVPSITELANNQVQIDDFLIYRGNYNISPYYVVGNQFKYQLNFEKVYISYLARYQVFLEPYQATFIDENQYILKTYQHQEKLQDAYTSLFISWKPFKQFVIQPIYGFSYVSNQYTGNRTEKLASHYFSLKATLSHKSWKLILEDIEPYKNLQGDIVTEVGRSAYGQLSFTKKNLTLAAWYWHQPEPVSSRSISNVISLNENKVWDELQNVFGIKLNYFIHTGNKKTRNNKKRLRNEDRVSGLSKENTVNFK</sequence>
<dbReference type="Proteomes" id="UP000826212">
    <property type="component" value="Chromosome"/>
</dbReference>
<protein>
    <submittedName>
        <fullName evidence="1">TonB-dependent receptor family protein</fullName>
    </submittedName>
</protein>
<dbReference type="EMBL" id="CP081303">
    <property type="protein sequence ID" value="QZE14967.1"/>
    <property type="molecule type" value="Genomic_DNA"/>
</dbReference>
<name>A0AC61NQ06_9BACT</name>
<keyword evidence="2" id="KW-1185">Reference proteome</keyword>
<proteinExistence type="predicted"/>
<organism evidence="1 2">
    <name type="scientific">Halosquirtibacter laminarini</name>
    <dbReference type="NCBI Taxonomy" id="3374600"/>
    <lineage>
        <taxon>Bacteria</taxon>
        <taxon>Pseudomonadati</taxon>
        <taxon>Bacteroidota</taxon>
        <taxon>Bacteroidia</taxon>
        <taxon>Marinilabiliales</taxon>
        <taxon>Prolixibacteraceae</taxon>
        <taxon>Halosquirtibacter</taxon>
    </lineage>
</organism>
<evidence type="ECO:0000313" key="1">
    <source>
        <dbReference type="EMBL" id="QZE14967.1"/>
    </source>
</evidence>
<evidence type="ECO:0000313" key="2">
    <source>
        <dbReference type="Proteomes" id="UP000826212"/>
    </source>
</evidence>
<accession>A0AC61NQ06</accession>